<dbReference type="OrthoDB" id="8667946at2759"/>
<dbReference type="InParanoid" id="A0A6J0UZ81"/>
<dbReference type="Pfam" id="PF00229">
    <property type="entry name" value="TNF"/>
    <property type="match status" value="1"/>
</dbReference>
<keyword evidence="11 17" id="KW-1133">Transmembrane helix</keyword>
<evidence type="ECO:0000256" key="4">
    <source>
        <dbReference type="ARBA" id="ARBA00008670"/>
    </source>
</evidence>
<evidence type="ECO:0000256" key="16">
    <source>
        <dbReference type="PIRSR" id="PIRSR016527-2"/>
    </source>
</evidence>
<keyword evidence="8" id="KW-0964">Secreted</keyword>
<evidence type="ECO:0000256" key="12">
    <source>
        <dbReference type="ARBA" id="ARBA00023136"/>
    </source>
</evidence>
<dbReference type="GO" id="GO:0006955">
    <property type="term" value="P:immune response"/>
    <property type="evidence" value="ECO:0007669"/>
    <property type="project" value="InterPro"/>
</dbReference>
<gene>
    <name evidence="20" type="primary">CD40LG</name>
</gene>
<dbReference type="InterPro" id="IPR008983">
    <property type="entry name" value="Tumour_necrosis_fac-like_dom"/>
</dbReference>
<evidence type="ECO:0000256" key="10">
    <source>
        <dbReference type="ARBA" id="ARBA00022968"/>
    </source>
</evidence>
<comment type="function">
    <text evidence="15">Cytokine that acts as a ligand to CD40/TNFRSF5. Costimulates T-cell proliferation and cytokine production. Involved in immunoglobulin class switching.</text>
</comment>
<dbReference type="SUPFAM" id="SSF49842">
    <property type="entry name" value="TNF-like"/>
    <property type="match status" value="1"/>
</dbReference>
<accession>A0A6J0UZ81</accession>
<evidence type="ECO:0000256" key="14">
    <source>
        <dbReference type="ARBA" id="ARBA00033257"/>
    </source>
</evidence>
<evidence type="ECO:0000256" key="11">
    <source>
        <dbReference type="ARBA" id="ARBA00022989"/>
    </source>
</evidence>
<dbReference type="PROSITE" id="PS50049">
    <property type="entry name" value="THD_2"/>
    <property type="match status" value="1"/>
</dbReference>
<reference evidence="20" key="1">
    <citation type="submission" date="2025-08" db="UniProtKB">
        <authorList>
            <consortium name="RefSeq"/>
        </authorList>
    </citation>
    <scope>IDENTIFICATION</scope>
</reference>
<dbReference type="GO" id="GO:0042100">
    <property type="term" value="P:B cell proliferation"/>
    <property type="evidence" value="ECO:0007669"/>
    <property type="project" value="UniProtKB-UniRule"/>
</dbReference>
<sequence>MDSSGEPYSSSAPRTAGLTVTMKAFLSLITAFVITQLVGTFLFGLYLHMKLDKLGDEMNLGEDIVFLRKLQKCQKPQDGDGLTFLDCTKILRTFQDLRDLTTKVPQEGTMALQKGSKRPSATIHLAGQQSNSKVLQWKKATYASLDDTFSFQDGRIKVAKAGWYYVYSQVAFCPNPSPHTPFSVYLYLNLPFELDQLLLKGVGTHGGSVNLCDRQSIHLGRAVELQAGHELFVNVTDSSRVNFDHGSTFFGMFELP</sequence>
<keyword evidence="10" id="KW-0735">Signal-anchor</keyword>
<evidence type="ECO:0000256" key="2">
    <source>
        <dbReference type="ARBA" id="ARBA00004401"/>
    </source>
</evidence>
<dbReference type="GeneID" id="110088171"/>
<dbReference type="RefSeq" id="XP_020665971.2">
    <property type="nucleotide sequence ID" value="XM_020810312.2"/>
</dbReference>
<comment type="function">
    <molecule>CD40 ligand, soluble form</molecule>
    <text evidence="15">Acts as a ligand for integrins, specifically ITGA5:ITGB1 and ITGAV:ITGB3; both integrins and the CD40 receptor are required for activation of CD40-CD40LG signaling, which have cell-type dependent effects, such as B-cell activation, NF-kappa-B signaling and anti-apoptotic signaling.</text>
</comment>
<keyword evidence="7 15" id="KW-0202">Cytokine</keyword>
<dbReference type="GO" id="GO:0009986">
    <property type="term" value="C:cell surface"/>
    <property type="evidence" value="ECO:0007669"/>
    <property type="project" value="UniProtKB-SubCell"/>
</dbReference>
<comment type="subcellular location">
    <subcellularLocation>
        <location evidence="2">Cell membrane</location>
        <topology evidence="2">Single-pass type II membrane protein</topology>
    </subcellularLocation>
    <subcellularLocation>
        <location evidence="1">Cell surface</location>
    </subcellularLocation>
    <subcellularLocation>
        <location evidence="3">Secreted</location>
    </subcellularLocation>
</comment>
<evidence type="ECO:0000256" key="8">
    <source>
        <dbReference type="ARBA" id="ARBA00022525"/>
    </source>
</evidence>
<proteinExistence type="inferred from homology"/>
<evidence type="ECO:0000256" key="15">
    <source>
        <dbReference type="PIRNR" id="PIRNR016527"/>
    </source>
</evidence>
<comment type="similarity">
    <text evidence="4 15">Belongs to the tumor necrosis factor family.</text>
</comment>
<dbReference type="GO" id="GO:0005164">
    <property type="term" value="F:tumor necrosis factor receptor binding"/>
    <property type="evidence" value="ECO:0007669"/>
    <property type="project" value="InterPro"/>
</dbReference>
<dbReference type="CDD" id="cd00184">
    <property type="entry name" value="TNF"/>
    <property type="match status" value="1"/>
</dbReference>
<evidence type="ECO:0000313" key="19">
    <source>
        <dbReference type="Proteomes" id="UP001652642"/>
    </source>
</evidence>
<feature type="disulfide bond" evidence="16">
    <location>
        <begin position="173"/>
        <end position="212"/>
    </location>
</feature>
<dbReference type="Proteomes" id="UP001652642">
    <property type="component" value="Chromosome 11"/>
</dbReference>
<comment type="subunit">
    <text evidence="15">Homotrimer.</text>
</comment>
<evidence type="ECO:0000256" key="3">
    <source>
        <dbReference type="ARBA" id="ARBA00004613"/>
    </source>
</evidence>
<keyword evidence="6" id="KW-1003">Cell membrane</keyword>
<dbReference type="InterPro" id="IPR003263">
    <property type="entry name" value="CD40L"/>
</dbReference>
<evidence type="ECO:0000256" key="7">
    <source>
        <dbReference type="ARBA" id="ARBA00022514"/>
    </source>
</evidence>
<dbReference type="PANTHER" id="PTHR11471:SF5">
    <property type="entry name" value="CD40 LIGAND"/>
    <property type="match status" value="1"/>
</dbReference>
<dbReference type="InterPro" id="IPR006052">
    <property type="entry name" value="TNF_dom"/>
</dbReference>
<keyword evidence="19" id="KW-1185">Reference proteome</keyword>
<dbReference type="PIRSF" id="PIRSF016527">
    <property type="entry name" value="TNF_5"/>
    <property type="match status" value="1"/>
</dbReference>
<evidence type="ECO:0000313" key="20">
    <source>
        <dbReference type="RefSeq" id="XP_020665971.2"/>
    </source>
</evidence>
<keyword evidence="13 16" id="KW-1015">Disulfide bond</keyword>
<dbReference type="AlphaFoldDB" id="A0A6J0UZ81"/>
<name>A0A6J0UZ81_9SAUR</name>
<evidence type="ECO:0000256" key="13">
    <source>
        <dbReference type="ARBA" id="ARBA00023157"/>
    </source>
</evidence>
<protein>
    <recommendedName>
        <fullName evidence="5 15">CD40 ligand</fullName>
        <shortName evidence="15">CD40-L</shortName>
    </recommendedName>
    <alternativeName>
        <fullName evidence="14 15">Tumor necrosis factor ligand superfamily member 5</fullName>
    </alternativeName>
</protein>
<dbReference type="GO" id="GO:0030168">
    <property type="term" value="P:platelet activation"/>
    <property type="evidence" value="ECO:0007669"/>
    <property type="project" value="UniProtKB-UniRule"/>
</dbReference>
<evidence type="ECO:0000256" key="1">
    <source>
        <dbReference type="ARBA" id="ARBA00004241"/>
    </source>
</evidence>
<feature type="transmembrane region" description="Helical" evidence="17">
    <location>
        <begin position="24"/>
        <end position="47"/>
    </location>
</feature>
<evidence type="ECO:0000256" key="17">
    <source>
        <dbReference type="SAM" id="Phobius"/>
    </source>
</evidence>
<dbReference type="CTD" id="959"/>
<keyword evidence="9 17" id="KW-0812">Transmembrane</keyword>
<keyword evidence="12 17" id="KW-0472">Membrane</keyword>
<feature type="domain" description="THD" evidence="18">
    <location>
        <begin position="121"/>
        <end position="255"/>
    </location>
</feature>
<dbReference type="PRINTS" id="PR01702">
    <property type="entry name" value="CD40LIGAND"/>
</dbReference>
<dbReference type="PANTHER" id="PTHR11471">
    <property type="entry name" value="TUMOR NECROSIS FACTOR FAMILY MEMBER"/>
    <property type="match status" value="1"/>
</dbReference>
<dbReference type="GO" id="GO:0006954">
    <property type="term" value="P:inflammatory response"/>
    <property type="evidence" value="ECO:0007669"/>
    <property type="project" value="UniProtKB-UniRule"/>
</dbReference>
<dbReference type="KEGG" id="pvt:110088171"/>
<evidence type="ECO:0000256" key="9">
    <source>
        <dbReference type="ARBA" id="ARBA00022692"/>
    </source>
</evidence>
<evidence type="ECO:0000256" key="6">
    <source>
        <dbReference type="ARBA" id="ARBA00022475"/>
    </source>
</evidence>
<evidence type="ECO:0000256" key="5">
    <source>
        <dbReference type="ARBA" id="ARBA00014276"/>
    </source>
</evidence>
<evidence type="ECO:0000259" key="18">
    <source>
        <dbReference type="PROSITE" id="PS50049"/>
    </source>
</evidence>
<dbReference type="FunCoup" id="A0A6J0UZ81">
    <property type="interactions" value="53"/>
</dbReference>
<dbReference type="GO" id="GO:0005615">
    <property type="term" value="C:extracellular space"/>
    <property type="evidence" value="ECO:0007669"/>
    <property type="project" value="UniProtKB-KW"/>
</dbReference>
<organism evidence="19 20">
    <name type="scientific">Pogona vitticeps</name>
    <name type="common">central bearded dragon</name>
    <dbReference type="NCBI Taxonomy" id="103695"/>
    <lineage>
        <taxon>Eukaryota</taxon>
        <taxon>Metazoa</taxon>
        <taxon>Chordata</taxon>
        <taxon>Craniata</taxon>
        <taxon>Vertebrata</taxon>
        <taxon>Euteleostomi</taxon>
        <taxon>Lepidosauria</taxon>
        <taxon>Squamata</taxon>
        <taxon>Bifurcata</taxon>
        <taxon>Unidentata</taxon>
        <taxon>Episquamata</taxon>
        <taxon>Toxicofera</taxon>
        <taxon>Iguania</taxon>
        <taxon>Acrodonta</taxon>
        <taxon>Agamidae</taxon>
        <taxon>Amphibolurinae</taxon>
        <taxon>Pogona</taxon>
    </lineage>
</organism>
<dbReference type="SMART" id="SM00207">
    <property type="entry name" value="TNF"/>
    <property type="match status" value="1"/>
</dbReference>
<dbReference type="GO" id="GO:0005886">
    <property type="term" value="C:plasma membrane"/>
    <property type="evidence" value="ECO:0007669"/>
    <property type="project" value="UniProtKB-SubCell"/>
</dbReference>
<dbReference type="GO" id="GO:0005174">
    <property type="term" value="F:CD40 receptor binding"/>
    <property type="evidence" value="ECO:0007669"/>
    <property type="project" value="UniProtKB-UniRule"/>
</dbReference>
<dbReference type="Gene3D" id="2.60.120.40">
    <property type="match status" value="1"/>
</dbReference>
<dbReference type="GO" id="GO:0005125">
    <property type="term" value="F:cytokine activity"/>
    <property type="evidence" value="ECO:0007669"/>
    <property type="project" value="UniProtKB-KW"/>
</dbReference>